<evidence type="ECO:0000256" key="1">
    <source>
        <dbReference type="SAM" id="Phobius"/>
    </source>
</evidence>
<evidence type="ECO:0000313" key="4">
    <source>
        <dbReference type="Proteomes" id="UP001058003"/>
    </source>
</evidence>
<sequence length="437" mass="46838">MDELVVRRTVSFAGEGAGTGELSWGQLDVWLKMRRLGRTFAMGGARALPAGATVEDVAGELAYLMGRYQSMRTRFVPVDGEDVPRQVVHDRGTIGLDVVEAAGRDAAAVAEDVARRYRTVPFDYAHEWPVRMAAVVDGDRCTHAVLVMSHLVFDGAGAVVMMAETAARTTAPVRGIAPLEQARQQAQPAARRHHAAALRHWETRLRRIPVPVVPPSRDVRSPRYHHGVLRSTALPAALVAAARQHGTDTAAVLLAVFATAFASVTGVLVLPLRLMASNRFRAELDGSVCPVSQNGLCVLDTTGDFGEVVRRARGAAMAAYKHAYYDRRELEARVAAVAAERGPGIDLDVAFNDRRFGGTLRPVAAPAGPGAEFTWVSAHDDPQSAFFLSADGTDEVLELTLYVDSHFLAPDDAAAVLWAMEATATRHSTVGIAAAGP</sequence>
<dbReference type="EMBL" id="CP073767">
    <property type="protein sequence ID" value="UWZ57575.1"/>
    <property type="molecule type" value="Genomic_DNA"/>
</dbReference>
<feature type="transmembrane region" description="Helical" evidence="1">
    <location>
        <begin position="250"/>
        <end position="272"/>
    </location>
</feature>
<dbReference type="Pfam" id="PF00668">
    <property type="entry name" value="Condensation"/>
    <property type="match status" value="1"/>
</dbReference>
<accession>A0A9Q9IPC8</accession>
<dbReference type="SUPFAM" id="SSF52777">
    <property type="entry name" value="CoA-dependent acyltransferases"/>
    <property type="match status" value="2"/>
</dbReference>
<proteinExistence type="predicted"/>
<gene>
    <name evidence="3" type="ORF">Daura_16275</name>
</gene>
<dbReference type="Gene3D" id="3.30.559.30">
    <property type="entry name" value="Nonribosomal peptide synthetase, condensation domain"/>
    <property type="match status" value="1"/>
</dbReference>
<protein>
    <recommendedName>
        <fullName evidence="2">Condensation domain-containing protein</fullName>
    </recommendedName>
</protein>
<name>A0A9Q9IPC8_9ACTN</name>
<dbReference type="Gene3D" id="3.30.559.10">
    <property type="entry name" value="Chloramphenicol acetyltransferase-like domain"/>
    <property type="match status" value="1"/>
</dbReference>
<dbReference type="RefSeq" id="WP_052386706.1">
    <property type="nucleotide sequence ID" value="NZ_CP073767.1"/>
</dbReference>
<keyword evidence="1" id="KW-0812">Transmembrane</keyword>
<reference evidence="3" key="1">
    <citation type="submission" date="2021-04" db="EMBL/GenBank/DDBJ databases">
        <title>Dactylosporangium aurantiacum NRRL B-8018 full assembly.</title>
        <authorList>
            <person name="Hartkoorn R.C."/>
            <person name="Beaudoing E."/>
            <person name="Hot D."/>
        </authorList>
    </citation>
    <scope>NUCLEOTIDE SEQUENCE</scope>
    <source>
        <strain evidence="3">NRRL B-8018</strain>
    </source>
</reference>
<dbReference type="InterPro" id="IPR023213">
    <property type="entry name" value="CAT-like_dom_sf"/>
</dbReference>
<dbReference type="GO" id="GO:0008610">
    <property type="term" value="P:lipid biosynthetic process"/>
    <property type="evidence" value="ECO:0007669"/>
    <property type="project" value="UniProtKB-ARBA"/>
</dbReference>
<feature type="domain" description="Condensation" evidence="2">
    <location>
        <begin position="55"/>
        <end position="352"/>
    </location>
</feature>
<dbReference type="InterPro" id="IPR001242">
    <property type="entry name" value="Condensation_dom"/>
</dbReference>
<dbReference type="AlphaFoldDB" id="A0A9Q9IPC8"/>
<dbReference type="Proteomes" id="UP001058003">
    <property type="component" value="Chromosome"/>
</dbReference>
<dbReference type="GO" id="GO:0003824">
    <property type="term" value="F:catalytic activity"/>
    <property type="evidence" value="ECO:0007669"/>
    <property type="project" value="InterPro"/>
</dbReference>
<keyword evidence="1" id="KW-1133">Transmembrane helix</keyword>
<keyword evidence="4" id="KW-1185">Reference proteome</keyword>
<evidence type="ECO:0000259" key="2">
    <source>
        <dbReference type="Pfam" id="PF00668"/>
    </source>
</evidence>
<dbReference type="KEGG" id="daur:Daura_16275"/>
<keyword evidence="1" id="KW-0472">Membrane</keyword>
<evidence type="ECO:0000313" key="3">
    <source>
        <dbReference type="EMBL" id="UWZ57575.1"/>
    </source>
</evidence>
<organism evidence="3 4">
    <name type="scientific">Dactylosporangium aurantiacum</name>
    <dbReference type="NCBI Taxonomy" id="35754"/>
    <lineage>
        <taxon>Bacteria</taxon>
        <taxon>Bacillati</taxon>
        <taxon>Actinomycetota</taxon>
        <taxon>Actinomycetes</taxon>
        <taxon>Micromonosporales</taxon>
        <taxon>Micromonosporaceae</taxon>
        <taxon>Dactylosporangium</taxon>
    </lineage>
</organism>